<evidence type="ECO:0000313" key="11">
    <source>
        <dbReference type="Proteomes" id="UP000566819"/>
    </source>
</evidence>
<dbReference type="Pfam" id="PF10495">
    <property type="entry name" value="PACT_coil_coil"/>
    <property type="match status" value="1"/>
</dbReference>
<keyword evidence="2" id="KW-0963">Cytoplasm</keyword>
<dbReference type="GO" id="GO:0005815">
    <property type="term" value="C:microtubule organizing center"/>
    <property type="evidence" value="ECO:0007669"/>
    <property type="project" value="UniProtKB-SubCell"/>
</dbReference>
<evidence type="ECO:0000259" key="8">
    <source>
        <dbReference type="Pfam" id="PF07989"/>
    </source>
</evidence>
<evidence type="ECO:0000256" key="3">
    <source>
        <dbReference type="ARBA" id="ARBA00022553"/>
    </source>
</evidence>
<dbReference type="PANTHER" id="PTHR43941">
    <property type="entry name" value="STRUCTURAL MAINTENANCE OF CHROMOSOMES PROTEIN 2"/>
    <property type="match status" value="1"/>
</dbReference>
<comment type="subcellular location">
    <subcellularLocation>
        <location evidence="1">Cytoplasm</location>
        <location evidence="1">Cytoskeleton</location>
        <location evidence="1">Microtubule organizing center</location>
    </subcellularLocation>
</comment>
<dbReference type="InterPro" id="IPR012943">
    <property type="entry name" value="Cnn_1N"/>
</dbReference>
<accession>A0A8H4RYM5</accession>
<comment type="caution">
    <text evidence="10">The sequence shown here is derived from an EMBL/GenBank/DDBJ whole genome shotgun (WGS) entry which is preliminary data.</text>
</comment>
<evidence type="ECO:0000256" key="6">
    <source>
        <dbReference type="SAM" id="Coils"/>
    </source>
</evidence>
<keyword evidence="4 6" id="KW-0175">Coiled coil</keyword>
<keyword evidence="3" id="KW-0597">Phosphoprotein</keyword>
<dbReference type="Pfam" id="PF07989">
    <property type="entry name" value="Cnn_1N"/>
    <property type="match status" value="1"/>
</dbReference>
<feature type="coiled-coil region" evidence="6">
    <location>
        <begin position="1043"/>
        <end position="1134"/>
    </location>
</feature>
<proteinExistence type="predicted"/>
<name>A0A8H4RYM5_9HELO</name>
<evidence type="ECO:0000313" key="10">
    <source>
        <dbReference type="EMBL" id="KAF4637938.1"/>
    </source>
</evidence>
<gene>
    <name evidence="10" type="ORF">G7Y89_g158</name>
</gene>
<evidence type="ECO:0000256" key="1">
    <source>
        <dbReference type="ARBA" id="ARBA00004267"/>
    </source>
</evidence>
<feature type="coiled-coil region" evidence="6">
    <location>
        <begin position="1187"/>
        <end position="1221"/>
    </location>
</feature>
<keyword evidence="11" id="KW-1185">Reference proteome</keyword>
<reference evidence="10 11" key="1">
    <citation type="submission" date="2020-03" db="EMBL/GenBank/DDBJ databases">
        <title>Draft Genome Sequence of Cudoniella acicularis.</title>
        <authorList>
            <person name="Buettner E."/>
            <person name="Kellner H."/>
        </authorList>
    </citation>
    <scope>NUCLEOTIDE SEQUENCE [LARGE SCALE GENOMIC DNA]</scope>
    <source>
        <strain evidence="10 11">DSM 108380</strain>
    </source>
</reference>
<feature type="region of interest" description="Disordered" evidence="7">
    <location>
        <begin position="644"/>
        <end position="665"/>
    </location>
</feature>
<evidence type="ECO:0000256" key="5">
    <source>
        <dbReference type="ARBA" id="ARBA00023212"/>
    </source>
</evidence>
<protein>
    <submittedName>
        <fullName evidence="10">Uncharacterized protein</fullName>
    </submittedName>
</protein>
<evidence type="ECO:0000256" key="7">
    <source>
        <dbReference type="SAM" id="MobiDB-lite"/>
    </source>
</evidence>
<dbReference type="InterPro" id="IPR019528">
    <property type="entry name" value="PACT_domain"/>
</dbReference>
<dbReference type="EMBL" id="JAAMPI010000005">
    <property type="protein sequence ID" value="KAF4637938.1"/>
    <property type="molecule type" value="Genomic_DNA"/>
</dbReference>
<dbReference type="Proteomes" id="UP000566819">
    <property type="component" value="Unassembled WGS sequence"/>
</dbReference>
<feature type="domain" description="Pericentrin/AKAP-450 centrosomal targeting" evidence="9">
    <location>
        <begin position="1280"/>
        <end position="1354"/>
    </location>
</feature>
<feature type="compositionally biased region" description="Basic and acidic residues" evidence="7">
    <location>
        <begin position="650"/>
        <end position="665"/>
    </location>
</feature>
<evidence type="ECO:0000256" key="4">
    <source>
        <dbReference type="ARBA" id="ARBA00023054"/>
    </source>
</evidence>
<evidence type="ECO:0000256" key="2">
    <source>
        <dbReference type="ARBA" id="ARBA00022490"/>
    </source>
</evidence>
<dbReference type="GO" id="GO:0005737">
    <property type="term" value="C:cytoplasm"/>
    <property type="evidence" value="ECO:0007669"/>
    <property type="project" value="UniProtKB-ARBA"/>
</dbReference>
<sequence length="1397" mass="160474">MVQAGAAGLDTPRTNIGDATYLSNQQFDFDISQEQSFQSPSKDNNNLVQQLQNGRRGAIKTPRSRVALSDRRNLPAGLGGGEFTPLLKSATRNSALRNGKENSLQTPGFLKPGGLDNIPEDLSPLPVMGSSIYGDSRNGSYMAGTPIPQIDSSSTASTPMALLPRRNEGPGVLQDGNQLSLREQENVIDKIEKENFGLKLKIHFLEEALRKAGPGFSEAALKENTELKVDKVTMQRELQRYRKTLSIAERDVDVYRQQLLETQENIKQKHADEGAREELDHLRQALEESEAEVNRLKLQESQSEDFQDRIHDLEAEVREKNRLLDDRDDEVENLKDEVEKHAGTISDLEERVKQAQRRHVELEEKAQASEDLEDAREAIDELEQDLKQMKNELEEAREDREEALGERNRAQSDLEELQEEMANKSITTKGLSRQIEEKANRLQDELEDLREKHEALEEDYANRSHEVNKLHDTIKLLKQDGEDREQKLEDKIEAVQNDIKSFTQQRDNLSKQLEAAEKELNQKSDEKNILQIRHDALTQESAGLQKELTKSRKEIEDLEDKLDHEKTLALNSEREVRDEYKTEIGRLNDEIQDLHAEIRDKERLYDNDCDQWDSEKRILETQRDSAEDKAAALQATIDRLQKAEGTLSSKETKLQEGLQSEKDRHANQEAALNRQIDELNEDVETRRRLLEEARSELSKVREELRLSQREQRSLAEKVEGLEDEVEILQTSLDDESDQANQDILAAKQESESLRKQIQSLKQDLAKAESATENARTELDNAQASLQIGEGNKEHFSLTLKDVENQLARVRQEKQVFQDQVASMNIELHSLRLSKTEAEAERDEVQIQLKAMKQQEEETFRLDQERVDLRTVKMKLDGEVRRLREELKIATSQRDTGEKELQQEIDRASAEEARLTSEIHDLQKILRGSSEKRELSSAKKTIQHLEERINELEHQVATEAGQNDAAQELSILRHDLSAARQKETEYLQRETAQRDVLRGLKRQITELERRAHDAEISRLATSSPHSSINGSARKSEIIEVRAQLAAAHQSLKDIRSQLKNAEKEASRKLNAANIELQAQQTAWEREKDELERSADEARFTIEDLLAKNVTAEATITRLRGKIDRLEKALQAERLNSGEDRTMALERRDLHDMLRETQVQAETLEVVVQERDNTIAAISAAEATIRAQLKRVREERSSQRSKAISLQEQLVNLERKFSQAQENWETEKKSLTRGVRFVNTSLSTDRDDADANALKKELEEREHQHVKEIRGMALQLEWLRARCRREETFRACAAFAKNYMGMQIKMYQACNKADLKLLESVPGLKRKPKKVKKPTLRMVAWAVRATVRMKMQAEQWKESVKIRDRLAAQAKKQRKRYEDMHWVSVRGHDHELLDVGTGL</sequence>
<dbReference type="PANTHER" id="PTHR43941:SF1">
    <property type="entry name" value="STRUCTURAL MAINTENANCE OF CHROMOSOMES PROTEIN 2"/>
    <property type="match status" value="1"/>
</dbReference>
<evidence type="ECO:0000259" key="9">
    <source>
        <dbReference type="Pfam" id="PF10495"/>
    </source>
</evidence>
<dbReference type="Gene3D" id="1.10.287.1490">
    <property type="match status" value="2"/>
</dbReference>
<feature type="domain" description="Centrosomin N-terminal motif 1" evidence="8">
    <location>
        <begin position="180"/>
        <end position="252"/>
    </location>
</feature>
<organism evidence="10 11">
    <name type="scientific">Cudoniella acicularis</name>
    <dbReference type="NCBI Taxonomy" id="354080"/>
    <lineage>
        <taxon>Eukaryota</taxon>
        <taxon>Fungi</taxon>
        <taxon>Dikarya</taxon>
        <taxon>Ascomycota</taxon>
        <taxon>Pezizomycotina</taxon>
        <taxon>Leotiomycetes</taxon>
        <taxon>Helotiales</taxon>
        <taxon>Tricladiaceae</taxon>
        <taxon>Cudoniella</taxon>
    </lineage>
</organism>
<dbReference type="OrthoDB" id="10255000at2759"/>
<keyword evidence="5" id="KW-0206">Cytoskeleton</keyword>